<feature type="transmembrane region" description="Helical" evidence="6">
    <location>
        <begin position="179"/>
        <end position="205"/>
    </location>
</feature>
<feature type="transmembrane region" description="Helical" evidence="6">
    <location>
        <begin position="226"/>
        <end position="250"/>
    </location>
</feature>
<dbReference type="EMBL" id="LS483476">
    <property type="protein sequence ID" value="SQI51378.1"/>
    <property type="molecule type" value="Genomic_DNA"/>
</dbReference>
<dbReference type="AlphaFoldDB" id="A0A2X4VU77"/>
<dbReference type="RefSeq" id="WP_066145396.1">
    <property type="nucleotide sequence ID" value="NZ_CBCSGM010000006.1"/>
</dbReference>
<keyword evidence="4 6" id="KW-1133">Transmembrane helix</keyword>
<dbReference type="GO" id="GO:0005886">
    <property type="term" value="C:plasma membrane"/>
    <property type="evidence" value="ECO:0007669"/>
    <property type="project" value="UniProtKB-SubCell"/>
</dbReference>
<dbReference type="InterPro" id="IPR035906">
    <property type="entry name" value="MetI-like_sf"/>
</dbReference>
<feature type="transmembrane region" description="Helical" evidence="6">
    <location>
        <begin position="286"/>
        <end position="308"/>
    </location>
</feature>
<dbReference type="Pfam" id="PF00528">
    <property type="entry name" value="BPD_transp_1"/>
    <property type="match status" value="1"/>
</dbReference>
<evidence type="ECO:0000256" key="5">
    <source>
        <dbReference type="ARBA" id="ARBA00023136"/>
    </source>
</evidence>
<keyword evidence="2 6" id="KW-0813">Transport</keyword>
<dbReference type="PANTHER" id="PTHR43496:SF1">
    <property type="entry name" value="POLYGALACTURONAN_RHAMNOGALACTURONAN TRANSPORT SYSTEM PERMEASE PROTEIN YTEP"/>
    <property type="match status" value="1"/>
</dbReference>
<gene>
    <name evidence="8" type="primary">lplB_1</name>
    <name evidence="8" type="ORF">NCTC4824_00212</name>
</gene>
<feature type="transmembrane region" description="Helical" evidence="6">
    <location>
        <begin position="94"/>
        <end position="115"/>
    </location>
</feature>
<proteinExistence type="inferred from homology"/>
<evidence type="ECO:0000256" key="3">
    <source>
        <dbReference type="ARBA" id="ARBA00022692"/>
    </source>
</evidence>
<evidence type="ECO:0000259" key="7">
    <source>
        <dbReference type="PROSITE" id="PS50928"/>
    </source>
</evidence>
<comment type="subcellular location">
    <subcellularLocation>
        <location evidence="6">Cell membrane</location>
        <topology evidence="6">Multi-pass membrane protein</topology>
    </subcellularLocation>
    <subcellularLocation>
        <location evidence="1">Membrane</location>
        <topology evidence="1">Multi-pass membrane protein</topology>
    </subcellularLocation>
</comment>
<organism evidence="8 9">
    <name type="scientific">Lederbergia lenta</name>
    <name type="common">Bacillus lentus</name>
    <dbReference type="NCBI Taxonomy" id="1467"/>
    <lineage>
        <taxon>Bacteria</taxon>
        <taxon>Bacillati</taxon>
        <taxon>Bacillota</taxon>
        <taxon>Bacilli</taxon>
        <taxon>Bacillales</taxon>
        <taxon>Bacillaceae</taxon>
        <taxon>Lederbergia</taxon>
    </lineage>
</organism>
<evidence type="ECO:0000313" key="9">
    <source>
        <dbReference type="Proteomes" id="UP000249134"/>
    </source>
</evidence>
<feature type="domain" description="ABC transmembrane type-1" evidence="7">
    <location>
        <begin position="90"/>
        <end position="308"/>
    </location>
</feature>
<dbReference type="KEGG" id="blen:NCTC4824_00212"/>
<dbReference type="Gene3D" id="1.10.3720.10">
    <property type="entry name" value="MetI-like"/>
    <property type="match status" value="1"/>
</dbReference>
<keyword evidence="5 6" id="KW-0472">Membrane</keyword>
<feature type="transmembrane region" description="Helical" evidence="6">
    <location>
        <begin position="136"/>
        <end position="159"/>
    </location>
</feature>
<reference evidence="8 9" key="1">
    <citation type="submission" date="2018-06" db="EMBL/GenBank/DDBJ databases">
        <authorList>
            <consortium name="Pathogen Informatics"/>
            <person name="Doyle S."/>
        </authorList>
    </citation>
    <scope>NUCLEOTIDE SEQUENCE [LARGE SCALE GENOMIC DNA]</scope>
    <source>
        <strain evidence="8 9">NCTC4824</strain>
    </source>
</reference>
<evidence type="ECO:0000256" key="1">
    <source>
        <dbReference type="ARBA" id="ARBA00004141"/>
    </source>
</evidence>
<keyword evidence="9" id="KW-1185">Reference proteome</keyword>
<dbReference type="CDD" id="cd06261">
    <property type="entry name" value="TM_PBP2"/>
    <property type="match status" value="1"/>
</dbReference>
<keyword evidence="8" id="KW-0449">Lipoprotein</keyword>
<evidence type="ECO:0000256" key="4">
    <source>
        <dbReference type="ARBA" id="ARBA00022989"/>
    </source>
</evidence>
<comment type="similarity">
    <text evidence="6">Belongs to the binding-protein-dependent transport system permease family.</text>
</comment>
<dbReference type="InterPro" id="IPR000515">
    <property type="entry name" value="MetI-like"/>
</dbReference>
<accession>A0A2X4VU77</accession>
<evidence type="ECO:0000256" key="6">
    <source>
        <dbReference type="RuleBase" id="RU363032"/>
    </source>
</evidence>
<evidence type="ECO:0000256" key="2">
    <source>
        <dbReference type="ARBA" id="ARBA00022448"/>
    </source>
</evidence>
<protein>
    <submittedName>
        <fullName evidence="8">Transmembrane lipoprotein</fullName>
    </submittedName>
</protein>
<keyword evidence="3 6" id="KW-0812">Transmembrane</keyword>
<dbReference type="GO" id="GO:0055085">
    <property type="term" value="P:transmembrane transport"/>
    <property type="evidence" value="ECO:0007669"/>
    <property type="project" value="InterPro"/>
</dbReference>
<evidence type="ECO:0000313" key="8">
    <source>
        <dbReference type="EMBL" id="SQI51378.1"/>
    </source>
</evidence>
<dbReference type="STRING" id="1348624.GCA_001591545_03594"/>
<dbReference type="PROSITE" id="PS50928">
    <property type="entry name" value="ABC_TM1"/>
    <property type="match status" value="1"/>
</dbReference>
<dbReference type="Proteomes" id="UP000249134">
    <property type="component" value="Chromosome 1"/>
</dbReference>
<dbReference type="PANTHER" id="PTHR43496">
    <property type="entry name" value="PROTEIN LPLB"/>
    <property type="match status" value="1"/>
</dbReference>
<sequence length="320" mass="36045">MPQLKAEKTLSPILEKKKKKLFTRIFKQWELQMMVIPGLLFILVFNYFPMYGVLMAFQDFNIFKGMSDSEWVGIKHFVMFFNDSRFFEIMRNTIAISGLKILIGFPAPIILALMLNEVRNMMFKRTVQTITYLPHFLSWVIVAGFATSILATESGSLNILLEKIGLINEPINFLSIPEYFWTILISTNLWKSIGFASIVYIAAISGVDPQLYEAAALDGASKLKQIFLITIPSIMPIIVIFLILEIGNLLNAGFEDLLLLGSNAVLRPVSDVIDTYVYRVGISNSLYSYATAIGLFKAVISVGLLTIANQIARRSDNSLW</sequence>
<dbReference type="SUPFAM" id="SSF161098">
    <property type="entry name" value="MetI-like"/>
    <property type="match status" value="1"/>
</dbReference>
<name>A0A2X4VU77_LEDLE</name>
<feature type="transmembrane region" description="Helical" evidence="6">
    <location>
        <begin position="29"/>
        <end position="48"/>
    </location>
</feature>